<dbReference type="RefSeq" id="WP_065841135.1">
    <property type="nucleotide sequence ID" value="NZ_JAAOXI010000010.1"/>
</dbReference>
<evidence type="ECO:0000313" key="1">
    <source>
        <dbReference type="EMBL" id="OCR90231.1"/>
    </source>
</evidence>
<sequence length="160" mass="18206">MTVSTNELADFLDITPRRVQDLEVENVLTKVARNEWDLKECFLKYLDYKVDTATATFGLTEARAKKEFADAQLKELALAEKKEQVISIDKLQKELSDIAITLSNQLYNIPNRLKMNFELSDEVLAKLCELIEDTLTELKSSKTYKSQIGTPKPKSKTAKS</sequence>
<dbReference type="AlphaFoldDB" id="A0AAX0HA92"/>
<dbReference type="EMBL" id="LFLK01000008">
    <property type="protein sequence ID" value="OCR90231.1"/>
    <property type="molecule type" value="Genomic_DNA"/>
</dbReference>
<comment type="caution">
    <text evidence="1">The sequence shown here is derived from an EMBL/GenBank/DDBJ whole genome shotgun (WGS) entry which is preliminary data.</text>
</comment>
<protein>
    <submittedName>
        <fullName evidence="1">Uncharacterized protein</fullName>
    </submittedName>
</protein>
<name>A0AAX0HA92_CAMFE</name>
<reference evidence="1 2" key="1">
    <citation type="journal article" date="2016" name="Genome Biol. Evol.">
        <title>Comparative Genomics of Campylobacter fetus from Reptiles and Mammals Reveals Divergent Evolution in Host-Associated Lineages.</title>
        <authorList>
            <person name="Gilbert M.J."/>
            <person name="Miller W.G."/>
            <person name="Yee E."/>
            <person name="Zomer A.L."/>
            <person name="van der Graaf-van Bloois L."/>
            <person name="Fitzgerald C."/>
            <person name="Forbes K.J."/>
            <person name="Meric G."/>
            <person name="Sheppard S.K."/>
            <person name="Wagenaar J.A."/>
            <person name="Duim B."/>
        </authorList>
    </citation>
    <scope>NUCLEOTIDE SEQUENCE [LARGE SCALE GENOMIC DNA]</scope>
    <source>
        <strain evidence="1 2">12S02225-3</strain>
    </source>
</reference>
<proteinExistence type="predicted"/>
<evidence type="ECO:0000313" key="2">
    <source>
        <dbReference type="Proteomes" id="UP000093100"/>
    </source>
</evidence>
<dbReference type="Proteomes" id="UP000093100">
    <property type="component" value="Unassembled WGS sequence"/>
</dbReference>
<organism evidence="1 2">
    <name type="scientific">Campylobacter fetus subsp. testudinum</name>
    <dbReference type="NCBI Taxonomy" id="1507806"/>
    <lineage>
        <taxon>Bacteria</taxon>
        <taxon>Pseudomonadati</taxon>
        <taxon>Campylobacterota</taxon>
        <taxon>Epsilonproteobacteria</taxon>
        <taxon>Campylobacterales</taxon>
        <taxon>Campylobacteraceae</taxon>
        <taxon>Campylobacter</taxon>
    </lineage>
</organism>
<accession>A0AAX0HA92</accession>
<gene>
    <name evidence="1" type="ORF">CFT12S02225_07630</name>
</gene>